<dbReference type="SUPFAM" id="SSF48452">
    <property type="entry name" value="TPR-like"/>
    <property type="match status" value="1"/>
</dbReference>
<dbReference type="InterPro" id="IPR050768">
    <property type="entry name" value="UPF0353/GerABKA_families"/>
</dbReference>
<comment type="caution">
    <text evidence="7">The sequence shown here is derived from an EMBL/GenBank/DDBJ whole genome shotgun (WGS) entry which is preliminary data.</text>
</comment>
<dbReference type="PROSITE" id="PS50005">
    <property type="entry name" value="TPR"/>
    <property type="match status" value="1"/>
</dbReference>
<dbReference type="Pfam" id="PF13519">
    <property type="entry name" value="VWA_2"/>
    <property type="match status" value="1"/>
</dbReference>
<dbReference type="SUPFAM" id="SSF53300">
    <property type="entry name" value="vWA-like"/>
    <property type="match status" value="1"/>
</dbReference>
<reference evidence="7 8" key="1">
    <citation type="journal article" date="2018" name="Front. Microbiol.">
        <title>Genome-Based Analysis Reveals the Taxonomy and Diversity of the Family Idiomarinaceae.</title>
        <authorList>
            <person name="Liu Y."/>
            <person name="Lai Q."/>
            <person name="Shao Z."/>
        </authorList>
    </citation>
    <scope>NUCLEOTIDE SEQUENCE [LARGE SCALE GENOMIC DNA]</scope>
    <source>
        <strain evidence="7 8">CF12-14</strain>
    </source>
</reference>
<feature type="compositionally biased region" description="Acidic residues" evidence="4">
    <location>
        <begin position="594"/>
        <end position="605"/>
    </location>
</feature>
<evidence type="ECO:0000313" key="8">
    <source>
        <dbReference type="Proteomes" id="UP000287865"/>
    </source>
</evidence>
<evidence type="ECO:0000256" key="2">
    <source>
        <dbReference type="ARBA" id="ARBA00022803"/>
    </source>
</evidence>
<dbReference type="InterPro" id="IPR019734">
    <property type="entry name" value="TPR_rpt"/>
</dbReference>
<dbReference type="Pfam" id="PF07719">
    <property type="entry name" value="TPR_2"/>
    <property type="match status" value="1"/>
</dbReference>
<gene>
    <name evidence="7" type="ORF">CWE07_08875</name>
</gene>
<dbReference type="Proteomes" id="UP000287865">
    <property type="component" value="Unassembled WGS sequence"/>
</dbReference>
<dbReference type="InterPro" id="IPR011990">
    <property type="entry name" value="TPR-like_helical_dom_sf"/>
</dbReference>
<feature type="domain" description="VWFA" evidence="6">
    <location>
        <begin position="111"/>
        <end position="215"/>
    </location>
</feature>
<evidence type="ECO:0000256" key="4">
    <source>
        <dbReference type="SAM" id="MobiDB-lite"/>
    </source>
</evidence>
<feature type="compositionally biased region" description="Low complexity" evidence="4">
    <location>
        <begin position="584"/>
        <end position="593"/>
    </location>
</feature>
<organism evidence="7 8">
    <name type="scientific">Aliidiomarina maris</name>
    <dbReference type="NCBI Taxonomy" id="531312"/>
    <lineage>
        <taxon>Bacteria</taxon>
        <taxon>Pseudomonadati</taxon>
        <taxon>Pseudomonadota</taxon>
        <taxon>Gammaproteobacteria</taxon>
        <taxon>Alteromonadales</taxon>
        <taxon>Idiomarinaceae</taxon>
        <taxon>Aliidiomarina</taxon>
    </lineage>
</organism>
<accession>A0ABY0BRG0</accession>
<feature type="region of interest" description="Disordered" evidence="4">
    <location>
        <begin position="489"/>
        <end position="645"/>
    </location>
</feature>
<dbReference type="Gene3D" id="3.40.50.410">
    <property type="entry name" value="von Willebrand factor, type A domain"/>
    <property type="match status" value="1"/>
</dbReference>
<keyword evidence="5" id="KW-0812">Transmembrane</keyword>
<feature type="repeat" description="TPR" evidence="3">
    <location>
        <begin position="440"/>
        <end position="473"/>
    </location>
</feature>
<evidence type="ECO:0000313" key="7">
    <source>
        <dbReference type="EMBL" id="RUO24190.1"/>
    </source>
</evidence>
<dbReference type="SMART" id="SM00028">
    <property type="entry name" value="TPR"/>
    <property type="match status" value="1"/>
</dbReference>
<keyword evidence="1" id="KW-0677">Repeat</keyword>
<dbReference type="InterPro" id="IPR013105">
    <property type="entry name" value="TPR_2"/>
</dbReference>
<feature type="compositionally biased region" description="Polar residues" evidence="4">
    <location>
        <begin position="497"/>
        <end position="511"/>
    </location>
</feature>
<evidence type="ECO:0000259" key="6">
    <source>
        <dbReference type="Pfam" id="PF13519"/>
    </source>
</evidence>
<proteinExistence type="predicted"/>
<feature type="transmembrane region" description="Helical" evidence="5">
    <location>
        <begin position="28"/>
        <end position="47"/>
    </location>
</feature>
<dbReference type="InterPro" id="IPR002035">
    <property type="entry name" value="VWF_A"/>
</dbReference>
<evidence type="ECO:0000256" key="3">
    <source>
        <dbReference type="PROSITE-ProRule" id="PRU00339"/>
    </source>
</evidence>
<evidence type="ECO:0000256" key="5">
    <source>
        <dbReference type="SAM" id="Phobius"/>
    </source>
</evidence>
<dbReference type="Gene3D" id="1.25.40.10">
    <property type="entry name" value="Tetratricopeptide repeat domain"/>
    <property type="match status" value="1"/>
</dbReference>
<feature type="compositionally biased region" description="Acidic residues" evidence="4">
    <location>
        <begin position="517"/>
        <end position="567"/>
    </location>
</feature>
<sequence>MATPAPPSSTDFMATGGIMEAFHFLRPWWLIGIALLIVLSPWLWRLFKQSSGWHQVLAPHLSQRLLAQQDAPSGRWFAMLASAWVITCVALAGPAWERLPTPTFQTERNAIVIMDMSLNTRATDIGPDRLTRLRFKALDLIAELEDAQIGLIAYAGDAFALSPLTRDHANIQGMLPALSPEIMPVAGNYPVRAFQEAHRMVVDAGYANAEIYWLSAGMRLDDYQEIRSFLRGKGHRVSALVAGNEERSPIRLSSGDMLRDELGRLAMAQLNSSLFQRLTREYNGRYAALRADQSDIDHLVGQGAWQNSVEDEQYQDSADQWRDRGPYLAWLLVPLAVLVMRRGVLLSIAGIGFCSMLLFPSTALASAPNSGANTDNPSVTNRLARPFYNQQQRAQQAFDAGDYERAARLAQNPMLRGNAYYRGGNYGAAAEAYEQAPASPERWFNQGNTLAQLGELEASLNAFQQALAARPDWPEAEENAALIEQLLQQQESESQPNDDSQGDNSDQASQPDSGDNQGDDTQGDDTQGDDQQDSQQAEDEAQGDAQEDGADDMTNEQDADNGDEAESQEVQQQGADEPQDADNAEASAMLESALADDDLSDEERAELEQLLRRVQNDPATLLRNRMRSEAERRQQSQLPRGVRRP</sequence>
<feature type="transmembrane region" description="Helical" evidence="5">
    <location>
        <begin position="76"/>
        <end position="96"/>
    </location>
</feature>
<dbReference type="InterPro" id="IPR036465">
    <property type="entry name" value="vWFA_dom_sf"/>
</dbReference>
<keyword evidence="8" id="KW-1185">Reference proteome</keyword>
<keyword evidence="5" id="KW-0472">Membrane</keyword>
<dbReference type="PANTHER" id="PTHR22550">
    <property type="entry name" value="SPORE GERMINATION PROTEIN"/>
    <property type="match status" value="1"/>
</dbReference>
<evidence type="ECO:0000256" key="1">
    <source>
        <dbReference type="ARBA" id="ARBA00022737"/>
    </source>
</evidence>
<dbReference type="EMBL" id="PIPK01000007">
    <property type="protein sequence ID" value="RUO24190.1"/>
    <property type="molecule type" value="Genomic_DNA"/>
</dbReference>
<keyword evidence="2 3" id="KW-0802">TPR repeat</keyword>
<dbReference type="PANTHER" id="PTHR22550:SF14">
    <property type="entry name" value="VWFA DOMAIN-CONTAINING PROTEIN"/>
    <property type="match status" value="1"/>
</dbReference>
<name>A0ABY0BRG0_9GAMM</name>
<feature type="compositionally biased region" description="Basic and acidic residues" evidence="4">
    <location>
        <begin position="606"/>
        <end position="615"/>
    </location>
</feature>
<keyword evidence="5" id="KW-1133">Transmembrane helix</keyword>
<protein>
    <recommendedName>
        <fullName evidence="6">VWFA domain-containing protein</fullName>
    </recommendedName>
</protein>